<gene>
    <name evidence="2" type="ORF">KME15_20165</name>
</gene>
<dbReference type="SUPFAM" id="SSF46955">
    <property type="entry name" value="Putative DNA-binding domain"/>
    <property type="match status" value="1"/>
</dbReference>
<dbReference type="InterPro" id="IPR009061">
    <property type="entry name" value="DNA-bd_dom_put_sf"/>
</dbReference>
<dbReference type="GO" id="GO:0006355">
    <property type="term" value="P:regulation of DNA-templated transcription"/>
    <property type="evidence" value="ECO:0007669"/>
    <property type="project" value="InterPro"/>
</dbReference>
<feature type="domain" description="HTH merR-type" evidence="1">
    <location>
        <begin position="14"/>
        <end position="74"/>
    </location>
</feature>
<comment type="caution">
    <text evidence="2">The sequence shown here is derived from an EMBL/GenBank/DDBJ whole genome shotgun (WGS) entry which is preliminary data.</text>
</comment>
<protein>
    <submittedName>
        <fullName evidence="2">Helix-turn-helix domain-containing protein</fullName>
    </submittedName>
</protein>
<proteinExistence type="predicted"/>
<dbReference type="Gene3D" id="1.10.1660.10">
    <property type="match status" value="1"/>
</dbReference>
<organism evidence="2 3">
    <name type="scientific">Drouetiella hepatica Uher 2000/2452</name>
    <dbReference type="NCBI Taxonomy" id="904376"/>
    <lineage>
        <taxon>Bacteria</taxon>
        <taxon>Bacillati</taxon>
        <taxon>Cyanobacteriota</taxon>
        <taxon>Cyanophyceae</taxon>
        <taxon>Oculatellales</taxon>
        <taxon>Oculatellaceae</taxon>
        <taxon>Drouetiella</taxon>
    </lineage>
</organism>
<sequence length="176" mass="20048">MSLIEGFTRQETLALTGTTSNRLQYLERANLIIPERVGSAQKPTVLYTWEQILEIRAIKNLRQQASLQTVKKIIEFLDKSGFDDTLRDKQIVVIDEEAFWVRTDWADFHEQMPKALKVASKKKKDLGQYVLIVIPPLIDIVNEVWEAAKNSANIINFPSFEARAKASASKRTKTAS</sequence>
<evidence type="ECO:0000313" key="2">
    <source>
        <dbReference type="EMBL" id="MBW4660998.1"/>
    </source>
</evidence>
<accession>A0A951UR02</accession>
<evidence type="ECO:0000313" key="3">
    <source>
        <dbReference type="Proteomes" id="UP000757435"/>
    </source>
</evidence>
<dbReference type="InterPro" id="IPR000551">
    <property type="entry name" value="MerR-type_HTH_dom"/>
</dbReference>
<dbReference type="Proteomes" id="UP000757435">
    <property type="component" value="Unassembled WGS sequence"/>
</dbReference>
<dbReference type="Pfam" id="PF13411">
    <property type="entry name" value="MerR_1"/>
    <property type="match status" value="1"/>
</dbReference>
<dbReference type="GO" id="GO:0003677">
    <property type="term" value="F:DNA binding"/>
    <property type="evidence" value="ECO:0007669"/>
    <property type="project" value="InterPro"/>
</dbReference>
<name>A0A951UR02_9CYAN</name>
<reference evidence="2" key="1">
    <citation type="submission" date="2021-05" db="EMBL/GenBank/DDBJ databases">
        <authorList>
            <person name="Pietrasiak N."/>
            <person name="Ward R."/>
            <person name="Stajich J.E."/>
            <person name="Kurbessoian T."/>
        </authorList>
    </citation>
    <scope>NUCLEOTIDE SEQUENCE</scope>
    <source>
        <strain evidence="2">UHER 2000/2452</strain>
    </source>
</reference>
<evidence type="ECO:0000259" key="1">
    <source>
        <dbReference type="Pfam" id="PF13411"/>
    </source>
</evidence>
<reference evidence="2" key="2">
    <citation type="journal article" date="2022" name="Microbiol. Resour. Announc.">
        <title>Metagenome Sequencing to Explore Phylogenomics of Terrestrial Cyanobacteria.</title>
        <authorList>
            <person name="Ward R.D."/>
            <person name="Stajich J.E."/>
            <person name="Johansen J.R."/>
            <person name="Huntemann M."/>
            <person name="Clum A."/>
            <person name="Foster B."/>
            <person name="Foster B."/>
            <person name="Roux S."/>
            <person name="Palaniappan K."/>
            <person name="Varghese N."/>
            <person name="Mukherjee S."/>
            <person name="Reddy T.B.K."/>
            <person name="Daum C."/>
            <person name="Copeland A."/>
            <person name="Chen I.A."/>
            <person name="Ivanova N.N."/>
            <person name="Kyrpides N.C."/>
            <person name="Shapiro N."/>
            <person name="Eloe-Fadrosh E.A."/>
            <person name="Pietrasiak N."/>
        </authorList>
    </citation>
    <scope>NUCLEOTIDE SEQUENCE</scope>
    <source>
        <strain evidence="2">UHER 2000/2452</strain>
    </source>
</reference>
<dbReference type="AlphaFoldDB" id="A0A951UR02"/>
<dbReference type="EMBL" id="JAHHHD010000028">
    <property type="protein sequence ID" value="MBW4660998.1"/>
    <property type="molecule type" value="Genomic_DNA"/>
</dbReference>